<keyword evidence="1" id="KW-1133">Transmembrane helix</keyword>
<organism evidence="2 3">
    <name type="scientific">Dermatophilus congolensis</name>
    <dbReference type="NCBI Taxonomy" id="1863"/>
    <lineage>
        <taxon>Bacteria</taxon>
        <taxon>Bacillati</taxon>
        <taxon>Actinomycetota</taxon>
        <taxon>Actinomycetes</taxon>
        <taxon>Micrococcales</taxon>
        <taxon>Dermatophilaceae</taxon>
        <taxon>Dermatophilus</taxon>
    </lineage>
</organism>
<feature type="transmembrane region" description="Helical" evidence="1">
    <location>
        <begin position="237"/>
        <end position="259"/>
    </location>
</feature>
<feature type="transmembrane region" description="Helical" evidence="1">
    <location>
        <begin position="178"/>
        <end position="198"/>
    </location>
</feature>
<accession>A0AA46BMI0</accession>
<proteinExistence type="predicted"/>
<protein>
    <submittedName>
        <fullName evidence="2">Uncharacterized protein</fullName>
    </submittedName>
</protein>
<reference evidence="2 3" key="1">
    <citation type="submission" date="2018-06" db="EMBL/GenBank/DDBJ databases">
        <authorList>
            <consortium name="Pathogen Informatics"/>
            <person name="Doyle S."/>
        </authorList>
    </citation>
    <scope>NUCLEOTIDE SEQUENCE [LARGE SCALE GENOMIC DNA]</scope>
    <source>
        <strain evidence="2 3">NCTC7915</strain>
    </source>
</reference>
<comment type="caution">
    <text evidence="2">The sequence shown here is derived from an EMBL/GenBank/DDBJ whole genome shotgun (WGS) entry which is preliminary data.</text>
</comment>
<evidence type="ECO:0000313" key="3">
    <source>
        <dbReference type="Proteomes" id="UP000254118"/>
    </source>
</evidence>
<evidence type="ECO:0000313" key="2">
    <source>
        <dbReference type="EMBL" id="STD07183.1"/>
    </source>
</evidence>
<sequence>MAINVVLAIDARQDFGSDFEGALAKSESINHLQIGTSILDIAGSTTAWLATFRSLLFHIIPSILSESPPDAISGNIFSLLLIWTTVLALLQIGQAIRIRRVPMLELHQAEEHEQHMFEKLTKFRKHLSEREEPENTWKSPELSLAWRSIFSPLPFFLLITIAVWWHLEDEPRKYNFPLQVFLEIYLCLLGGVVVYFYATLGVKKIFNDGFFLKLLSRSLPPILFIFWGLFFHSTDKHAYSVVISLMFLIPFIFGLLFFYSGRHKFKIGRFRIFLLIFRKDAGKIFWENIYNQLLKQHEAAVLEVAERRKLINAHSRSRAKSDLSFKNLLRHGRKKGSGD</sequence>
<feature type="transmembrane region" description="Helical" evidence="1">
    <location>
        <begin position="72"/>
        <end position="90"/>
    </location>
</feature>
<keyword evidence="1" id="KW-0472">Membrane</keyword>
<name>A0AA46BMI0_9MICO</name>
<dbReference type="EMBL" id="UFYA01000001">
    <property type="protein sequence ID" value="STD07183.1"/>
    <property type="molecule type" value="Genomic_DNA"/>
</dbReference>
<keyword evidence="1" id="KW-0812">Transmembrane</keyword>
<gene>
    <name evidence="2" type="ORF">NCTC7915_00755</name>
</gene>
<feature type="transmembrane region" description="Helical" evidence="1">
    <location>
        <begin position="210"/>
        <end position="231"/>
    </location>
</feature>
<dbReference type="Proteomes" id="UP000254118">
    <property type="component" value="Unassembled WGS sequence"/>
</dbReference>
<evidence type="ECO:0000256" key="1">
    <source>
        <dbReference type="SAM" id="Phobius"/>
    </source>
</evidence>
<feature type="transmembrane region" description="Helical" evidence="1">
    <location>
        <begin position="144"/>
        <end position="166"/>
    </location>
</feature>
<dbReference type="RefSeq" id="WP_147279181.1">
    <property type="nucleotide sequence ID" value="NZ_UFYA01000001.1"/>
</dbReference>
<dbReference type="AlphaFoldDB" id="A0AA46BMI0"/>